<evidence type="ECO:0000256" key="5">
    <source>
        <dbReference type="ARBA" id="ARBA00023237"/>
    </source>
</evidence>
<organism evidence="8 9">
    <name type="scientific">Candidatus Bacteroides pullicola</name>
    <dbReference type="NCBI Taxonomy" id="2838475"/>
    <lineage>
        <taxon>Bacteria</taxon>
        <taxon>Pseudomonadati</taxon>
        <taxon>Bacteroidota</taxon>
        <taxon>Bacteroidia</taxon>
        <taxon>Bacteroidales</taxon>
        <taxon>Bacteroidaceae</taxon>
        <taxon>Bacteroides</taxon>
    </lineage>
</organism>
<dbReference type="Gene3D" id="1.25.40.390">
    <property type="match status" value="1"/>
</dbReference>
<keyword evidence="4" id="KW-0472">Membrane</keyword>
<reference evidence="8" key="1">
    <citation type="journal article" date="2021" name="PeerJ">
        <title>Extensive microbial diversity within the chicken gut microbiome revealed by metagenomics and culture.</title>
        <authorList>
            <person name="Gilroy R."/>
            <person name="Ravi A."/>
            <person name="Getino M."/>
            <person name="Pursley I."/>
            <person name="Horton D.L."/>
            <person name="Alikhan N.F."/>
            <person name="Baker D."/>
            <person name="Gharbi K."/>
            <person name="Hall N."/>
            <person name="Watson M."/>
            <person name="Adriaenssens E.M."/>
            <person name="Foster-Nyarko E."/>
            <person name="Jarju S."/>
            <person name="Secka A."/>
            <person name="Antonio M."/>
            <person name="Oren A."/>
            <person name="Chaudhuri R.R."/>
            <person name="La Ragione R."/>
            <person name="Hildebrand F."/>
            <person name="Pallen M.J."/>
        </authorList>
    </citation>
    <scope>NUCLEOTIDE SEQUENCE</scope>
    <source>
        <strain evidence="8">Gambia2-208</strain>
    </source>
</reference>
<evidence type="ECO:0000313" key="9">
    <source>
        <dbReference type="Proteomes" id="UP000886851"/>
    </source>
</evidence>
<evidence type="ECO:0000313" key="8">
    <source>
        <dbReference type="EMBL" id="HIY88518.1"/>
    </source>
</evidence>
<dbReference type="Pfam" id="PF14322">
    <property type="entry name" value="SusD-like_3"/>
    <property type="match status" value="1"/>
</dbReference>
<dbReference type="InterPro" id="IPR011990">
    <property type="entry name" value="TPR-like_helical_dom_sf"/>
</dbReference>
<proteinExistence type="inferred from homology"/>
<dbReference type="CDD" id="cd08977">
    <property type="entry name" value="SusD"/>
    <property type="match status" value="1"/>
</dbReference>
<feature type="domain" description="RagB/SusD" evidence="6">
    <location>
        <begin position="284"/>
        <end position="544"/>
    </location>
</feature>
<keyword evidence="3" id="KW-0732">Signal</keyword>
<dbReference type="EMBL" id="DXCV01000049">
    <property type="protein sequence ID" value="HIY88518.1"/>
    <property type="molecule type" value="Genomic_DNA"/>
</dbReference>
<comment type="similarity">
    <text evidence="2">Belongs to the SusD family.</text>
</comment>
<dbReference type="GO" id="GO:0009279">
    <property type="term" value="C:cell outer membrane"/>
    <property type="evidence" value="ECO:0007669"/>
    <property type="project" value="UniProtKB-SubCell"/>
</dbReference>
<reference evidence="8" key="2">
    <citation type="submission" date="2021-04" db="EMBL/GenBank/DDBJ databases">
        <authorList>
            <person name="Gilroy R."/>
        </authorList>
    </citation>
    <scope>NUCLEOTIDE SEQUENCE</scope>
    <source>
        <strain evidence="8">Gambia2-208</strain>
    </source>
</reference>
<name>A0A9D1ZIR1_9BACE</name>
<dbReference type="InterPro" id="IPR033985">
    <property type="entry name" value="SusD-like_N"/>
</dbReference>
<keyword evidence="5" id="KW-0998">Cell outer membrane</keyword>
<dbReference type="Pfam" id="PF07980">
    <property type="entry name" value="SusD_RagB"/>
    <property type="match status" value="1"/>
</dbReference>
<comment type="subcellular location">
    <subcellularLocation>
        <location evidence="1">Cell outer membrane</location>
    </subcellularLocation>
</comment>
<evidence type="ECO:0000256" key="2">
    <source>
        <dbReference type="ARBA" id="ARBA00006275"/>
    </source>
</evidence>
<evidence type="ECO:0000256" key="4">
    <source>
        <dbReference type="ARBA" id="ARBA00023136"/>
    </source>
</evidence>
<accession>A0A9D1ZIR1</accession>
<dbReference type="Proteomes" id="UP000886851">
    <property type="component" value="Unassembled WGS sequence"/>
</dbReference>
<evidence type="ECO:0000259" key="6">
    <source>
        <dbReference type="Pfam" id="PF07980"/>
    </source>
</evidence>
<gene>
    <name evidence="8" type="ORF">H9824_07435</name>
</gene>
<dbReference type="AlphaFoldDB" id="A0A9D1ZIR1"/>
<dbReference type="SUPFAM" id="SSF48452">
    <property type="entry name" value="TPR-like"/>
    <property type="match status" value="1"/>
</dbReference>
<dbReference type="PROSITE" id="PS51257">
    <property type="entry name" value="PROKAR_LIPOPROTEIN"/>
    <property type="match status" value="1"/>
</dbReference>
<evidence type="ECO:0000256" key="3">
    <source>
        <dbReference type="ARBA" id="ARBA00022729"/>
    </source>
</evidence>
<feature type="domain" description="SusD-like N-terminal" evidence="7">
    <location>
        <begin position="103"/>
        <end position="228"/>
    </location>
</feature>
<protein>
    <submittedName>
        <fullName evidence="8">RagB/SusD family nutrient uptake outer membrane protein</fullName>
    </submittedName>
</protein>
<comment type="caution">
    <text evidence="8">The sequence shown here is derived from an EMBL/GenBank/DDBJ whole genome shotgun (WGS) entry which is preliminary data.</text>
</comment>
<evidence type="ECO:0000256" key="1">
    <source>
        <dbReference type="ARBA" id="ARBA00004442"/>
    </source>
</evidence>
<evidence type="ECO:0000259" key="7">
    <source>
        <dbReference type="Pfam" id="PF14322"/>
    </source>
</evidence>
<dbReference type="InterPro" id="IPR012944">
    <property type="entry name" value="SusD_RagB_dom"/>
</dbReference>
<sequence>MKTIKTFAYIAVAASLSLASCDLERYPLTSLSEDNFWTDEKNAELALTALYRGGITNGLEYNVSDFWSYHGLLFMEHLTDNAFDRRGENNPFFQISSGKLLNSNNFIVNYWRSAYNRIGKCNRFLEGIQSFADSESKTRMIAEARFLRATQYHYLASYFKDVPLVTTSLTGEEANNVTKETQANILDWCATEFREAADDLPRFKDIPSAETGRACKQAALAFLGRTYMLQQDWNNAAAAWKEIIDYGDNDIHASYSELFWPGTGVGNPENIYYISYLENYFGCGLPQQGLPAKDGGWSLSNPSAGLFEAYEFTDGTPFSYDDPRYNPHNLGENRDPRLDYTIFYNGATFMGTEYRMSPDYDAALKERIDYSSEASKTGFMWRKYYDENPINDITSYSAVTPIIRYAEVLLSYLECLVEGNQPIDQSTLDATINLVRGRADVQMPPITETNPALLREKIRNERRIELAYEGIRYWDLLRWNIAHEVLVGEIWGAPYPDSPLYATSTKQVDPTGHCRWYVGRRDFRNPEDYKWPIPLSEQNINPNLRE</sequence>